<evidence type="ECO:0000313" key="9">
    <source>
        <dbReference type="Proteomes" id="UP000568664"/>
    </source>
</evidence>
<evidence type="ECO:0000256" key="7">
    <source>
        <dbReference type="SAM" id="Phobius"/>
    </source>
</evidence>
<keyword evidence="4 7" id="KW-0812">Transmembrane</keyword>
<accession>A0A7Y0LCU0</accession>
<evidence type="ECO:0000256" key="4">
    <source>
        <dbReference type="ARBA" id="ARBA00022692"/>
    </source>
</evidence>
<dbReference type="Proteomes" id="UP000568664">
    <property type="component" value="Unassembled WGS sequence"/>
</dbReference>
<dbReference type="InterPro" id="IPR032808">
    <property type="entry name" value="DoxX"/>
</dbReference>
<organism evidence="8 9">
    <name type="scientific">Thalassotalea algicola</name>
    <dbReference type="NCBI Taxonomy" id="2716224"/>
    <lineage>
        <taxon>Bacteria</taxon>
        <taxon>Pseudomonadati</taxon>
        <taxon>Pseudomonadota</taxon>
        <taxon>Gammaproteobacteria</taxon>
        <taxon>Alteromonadales</taxon>
        <taxon>Colwelliaceae</taxon>
        <taxon>Thalassotalea</taxon>
    </lineage>
</organism>
<comment type="subcellular location">
    <subcellularLocation>
        <location evidence="1">Cell membrane</location>
        <topology evidence="1">Multi-pass membrane protein</topology>
    </subcellularLocation>
</comment>
<dbReference type="AlphaFoldDB" id="A0A7Y0LCU0"/>
<comment type="caution">
    <text evidence="8">The sequence shown here is derived from an EMBL/GenBank/DDBJ whole genome shotgun (WGS) entry which is preliminary data.</text>
</comment>
<reference evidence="8 9" key="1">
    <citation type="submission" date="2020-04" db="EMBL/GenBank/DDBJ databases">
        <title>Thalassotalea sp. M1531, isolated from the surface of marine red alga.</title>
        <authorList>
            <person name="Pang L."/>
            <person name="Lu D.-C."/>
        </authorList>
    </citation>
    <scope>NUCLEOTIDE SEQUENCE [LARGE SCALE GENOMIC DNA]</scope>
    <source>
        <strain evidence="8 9">M1531</strain>
    </source>
</reference>
<evidence type="ECO:0000256" key="6">
    <source>
        <dbReference type="ARBA" id="ARBA00023136"/>
    </source>
</evidence>
<dbReference type="PANTHER" id="PTHR33452">
    <property type="entry name" value="OXIDOREDUCTASE CATD-RELATED"/>
    <property type="match status" value="1"/>
</dbReference>
<dbReference type="PANTHER" id="PTHR33452:SF1">
    <property type="entry name" value="INNER MEMBRANE PROTEIN YPHA-RELATED"/>
    <property type="match status" value="1"/>
</dbReference>
<name>A0A7Y0LCU0_9GAMM</name>
<dbReference type="GO" id="GO:0005886">
    <property type="term" value="C:plasma membrane"/>
    <property type="evidence" value="ECO:0007669"/>
    <property type="project" value="UniProtKB-SubCell"/>
</dbReference>
<feature type="transmembrane region" description="Helical" evidence="7">
    <location>
        <begin position="79"/>
        <end position="109"/>
    </location>
</feature>
<evidence type="ECO:0000256" key="1">
    <source>
        <dbReference type="ARBA" id="ARBA00004651"/>
    </source>
</evidence>
<gene>
    <name evidence="8" type="ORF">HII17_06935</name>
</gene>
<keyword evidence="9" id="KW-1185">Reference proteome</keyword>
<proteinExistence type="inferred from homology"/>
<dbReference type="InterPro" id="IPR051907">
    <property type="entry name" value="DoxX-like_oxidoreductase"/>
</dbReference>
<evidence type="ECO:0000256" key="3">
    <source>
        <dbReference type="ARBA" id="ARBA00022475"/>
    </source>
</evidence>
<comment type="similarity">
    <text evidence="2">Belongs to the DoxX family.</text>
</comment>
<keyword evidence="5 7" id="KW-1133">Transmembrane helix</keyword>
<dbReference type="EMBL" id="JABBXH010000002">
    <property type="protein sequence ID" value="NMP31291.1"/>
    <property type="molecule type" value="Genomic_DNA"/>
</dbReference>
<evidence type="ECO:0000313" key="8">
    <source>
        <dbReference type="EMBL" id="NMP31291.1"/>
    </source>
</evidence>
<sequence>MTSTLALLRDYYNQYFGLTTHLHTPALLLARVYISWIFFKAGLVKLRDWDSTLMLFEYEYQVPLLPFEIAAYLATAGELILPILLTIGLLTKLSSLGLFVINLVAVIAYLDMTQAALNQHIFWGALMLMITLFGSGDASLDKRFKIT</sequence>
<feature type="transmembrane region" description="Helical" evidence="7">
    <location>
        <begin position="20"/>
        <end position="39"/>
    </location>
</feature>
<keyword evidence="6 7" id="KW-0472">Membrane</keyword>
<feature type="transmembrane region" description="Helical" evidence="7">
    <location>
        <begin position="121"/>
        <end position="140"/>
    </location>
</feature>
<dbReference type="RefSeq" id="WP_169074614.1">
    <property type="nucleotide sequence ID" value="NZ_JABBXH010000002.1"/>
</dbReference>
<keyword evidence="3" id="KW-1003">Cell membrane</keyword>
<evidence type="ECO:0000256" key="5">
    <source>
        <dbReference type="ARBA" id="ARBA00022989"/>
    </source>
</evidence>
<protein>
    <submittedName>
        <fullName evidence="8">DoxX family protein</fullName>
    </submittedName>
</protein>
<dbReference type="Pfam" id="PF07681">
    <property type="entry name" value="DoxX"/>
    <property type="match status" value="1"/>
</dbReference>
<evidence type="ECO:0000256" key="2">
    <source>
        <dbReference type="ARBA" id="ARBA00006679"/>
    </source>
</evidence>